<protein>
    <submittedName>
        <fullName evidence="9">Uncharacterized protein</fullName>
    </submittedName>
</protein>
<keyword evidence="2" id="KW-1003">Cell membrane</keyword>
<keyword evidence="7" id="KW-0325">Glycoprotein</keyword>
<evidence type="ECO:0000256" key="3">
    <source>
        <dbReference type="ARBA" id="ARBA00022692"/>
    </source>
</evidence>
<dbReference type="InterPro" id="IPR052192">
    <property type="entry name" value="Insect_Ionotropic_Sensory_Rcpt"/>
</dbReference>
<comment type="subcellular location">
    <subcellularLocation>
        <location evidence="1">Cell membrane</location>
        <topology evidence="1">Multi-pass membrane protein</topology>
    </subcellularLocation>
</comment>
<keyword evidence="4 8" id="KW-1133">Transmembrane helix</keyword>
<keyword evidence="5 8" id="KW-0472">Membrane</keyword>
<evidence type="ECO:0000256" key="7">
    <source>
        <dbReference type="ARBA" id="ARBA00023180"/>
    </source>
</evidence>
<dbReference type="PANTHER" id="PTHR42643">
    <property type="entry name" value="IONOTROPIC RECEPTOR 20A-RELATED"/>
    <property type="match status" value="1"/>
</dbReference>
<feature type="transmembrane region" description="Helical" evidence="8">
    <location>
        <begin position="91"/>
        <end position="110"/>
    </location>
</feature>
<accession>A0A8J2PTY7</accession>
<evidence type="ECO:0000256" key="2">
    <source>
        <dbReference type="ARBA" id="ARBA00022475"/>
    </source>
</evidence>
<gene>
    <name evidence="9" type="ORF">AFUS01_LOCUS42703</name>
</gene>
<dbReference type="OrthoDB" id="5984008at2759"/>
<evidence type="ECO:0000313" key="10">
    <source>
        <dbReference type="Proteomes" id="UP000708208"/>
    </source>
</evidence>
<keyword evidence="3 8" id="KW-0812">Transmembrane</keyword>
<reference evidence="9" key="1">
    <citation type="submission" date="2021-06" db="EMBL/GenBank/DDBJ databases">
        <authorList>
            <person name="Hodson N. C."/>
            <person name="Mongue J. A."/>
            <person name="Jaron S. K."/>
        </authorList>
    </citation>
    <scope>NUCLEOTIDE SEQUENCE</scope>
</reference>
<evidence type="ECO:0000256" key="1">
    <source>
        <dbReference type="ARBA" id="ARBA00004651"/>
    </source>
</evidence>
<proteinExistence type="predicted"/>
<evidence type="ECO:0000256" key="4">
    <source>
        <dbReference type="ARBA" id="ARBA00022989"/>
    </source>
</evidence>
<feature type="non-terminal residue" evidence="9">
    <location>
        <position position="334"/>
    </location>
</feature>
<dbReference type="EMBL" id="CAJVCH010568295">
    <property type="protein sequence ID" value="CAG7833054.1"/>
    <property type="molecule type" value="Genomic_DNA"/>
</dbReference>
<dbReference type="Proteomes" id="UP000708208">
    <property type="component" value="Unassembled WGS sequence"/>
</dbReference>
<evidence type="ECO:0000256" key="5">
    <source>
        <dbReference type="ARBA" id="ARBA00023136"/>
    </source>
</evidence>
<dbReference type="PANTHER" id="PTHR42643:SF24">
    <property type="entry name" value="IONOTROPIC RECEPTOR 60A"/>
    <property type="match status" value="1"/>
</dbReference>
<evidence type="ECO:0000256" key="8">
    <source>
        <dbReference type="SAM" id="Phobius"/>
    </source>
</evidence>
<evidence type="ECO:0000256" key="6">
    <source>
        <dbReference type="ARBA" id="ARBA00023170"/>
    </source>
</evidence>
<comment type="caution">
    <text evidence="9">The sequence shown here is derived from an EMBL/GenBank/DDBJ whole genome shotgun (WGS) entry which is preliminary data.</text>
</comment>
<sequence length="334" mass="37474">MQTIAKHMNYSVQMDPKGRGTGNFENGTWTGMTGAVYYRQVDLALLTSASVQRHGVVDIICVSPDTVMFVVKNPQVQIQWRVIFHPFSLELWAAFGLSFLLITIAFYLVLREKYCSNISSSIFSPYRIAMEQGCDLKLPTLGNFLLSLWGFFMLIMGTGYRSDLVAHFSFPVLEDTPKDFNELSLRKDYRIVFNYLSGTSYNYFQTTKSGAPKSLFSRFELQPSSVKCLLAASLTQNTACISWGTTIKTAIASNLSLPGGSKPLVYISKTLVSFYTGFALQKNSILTEEFSRLVGILRDVGLVTKWDNDVFNNASILGKEWIIGQNDSEVYKDL</sequence>
<name>A0A8J2PTY7_9HEXA</name>
<dbReference type="AlphaFoldDB" id="A0A8J2PTY7"/>
<evidence type="ECO:0000313" key="9">
    <source>
        <dbReference type="EMBL" id="CAG7833054.1"/>
    </source>
</evidence>
<feature type="transmembrane region" description="Helical" evidence="8">
    <location>
        <begin position="140"/>
        <end position="160"/>
    </location>
</feature>
<keyword evidence="6" id="KW-0675">Receptor</keyword>
<keyword evidence="10" id="KW-1185">Reference proteome</keyword>
<organism evidence="9 10">
    <name type="scientific">Allacma fusca</name>
    <dbReference type="NCBI Taxonomy" id="39272"/>
    <lineage>
        <taxon>Eukaryota</taxon>
        <taxon>Metazoa</taxon>
        <taxon>Ecdysozoa</taxon>
        <taxon>Arthropoda</taxon>
        <taxon>Hexapoda</taxon>
        <taxon>Collembola</taxon>
        <taxon>Symphypleona</taxon>
        <taxon>Sminthuridae</taxon>
        <taxon>Allacma</taxon>
    </lineage>
</organism>
<dbReference type="GO" id="GO:0005886">
    <property type="term" value="C:plasma membrane"/>
    <property type="evidence" value="ECO:0007669"/>
    <property type="project" value="UniProtKB-SubCell"/>
</dbReference>